<organism evidence="9">
    <name type="scientific">Synura uvella</name>
    <dbReference type="NCBI Taxonomy" id="52557"/>
    <lineage>
        <taxon>Eukaryota</taxon>
        <taxon>Sar</taxon>
        <taxon>Stramenopiles</taxon>
        <taxon>Ochrophyta</taxon>
        <taxon>Synurophyceae</taxon>
        <taxon>Synurales</taxon>
        <taxon>Mallomonadaceae</taxon>
        <taxon>Synura</taxon>
    </lineage>
</organism>
<evidence type="ECO:0000256" key="8">
    <source>
        <dbReference type="ARBA" id="ARBA00023310"/>
    </source>
</evidence>
<dbReference type="EMBL" id="MH795130">
    <property type="protein sequence ID" value="AYO28362.1"/>
    <property type="molecule type" value="Genomic_DNA"/>
</dbReference>
<evidence type="ECO:0000256" key="7">
    <source>
        <dbReference type="ARBA" id="ARBA00023136"/>
    </source>
</evidence>
<comment type="subcellular location">
    <subcellularLocation>
        <location evidence="1">Membrane</location>
    </subcellularLocation>
</comment>
<keyword evidence="4" id="KW-0375">Hydrogen ion transport</keyword>
<dbReference type="InterPro" id="IPR000711">
    <property type="entry name" value="ATPase_OSCP/dsu"/>
</dbReference>
<keyword evidence="9" id="KW-0934">Plastid</keyword>
<sequence length="191" mass="21746">MFNISKIAATISPENSVENSTENSGETVVQSEIIFKPNVFIIGEEFSLFSATIKSSQKLNDFFKNPTISEKKKLRLLFTIFPGITLPFRSFLRVLTERSHLSLIPEIAEEYFKLLLEYRNFKKVKLITASILEDNYGDIILQTLKKLTDSDSIILEAAFNPRLVGGLIIEYKSILIDVSVLKEFSLLFNEI</sequence>
<keyword evidence="3" id="KW-0813">Transport</keyword>
<keyword evidence="8" id="KW-0066">ATP synthesis</keyword>
<keyword evidence="5" id="KW-0406">Ion transport</keyword>
<evidence type="ECO:0000256" key="5">
    <source>
        <dbReference type="ARBA" id="ARBA00023065"/>
    </source>
</evidence>
<protein>
    <submittedName>
        <fullName evidence="9">ATP synthase CF1 delta subunit</fullName>
    </submittedName>
</protein>
<dbReference type="Gene3D" id="1.10.520.20">
    <property type="entry name" value="N-terminal domain of the delta subunit of the F1F0-ATP synthase"/>
    <property type="match status" value="1"/>
</dbReference>
<dbReference type="NCBIfam" id="TIGR01145">
    <property type="entry name" value="ATP_synt_delta"/>
    <property type="match status" value="1"/>
</dbReference>
<evidence type="ECO:0000256" key="2">
    <source>
        <dbReference type="ARBA" id="ARBA00007046"/>
    </source>
</evidence>
<dbReference type="GO" id="GO:0016020">
    <property type="term" value="C:membrane"/>
    <property type="evidence" value="ECO:0007669"/>
    <property type="project" value="UniProtKB-SubCell"/>
</dbReference>
<dbReference type="GO" id="GO:0046933">
    <property type="term" value="F:proton-transporting ATP synthase activity, rotational mechanism"/>
    <property type="evidence" value="ECO:0007669"/>
    <property type="project" value="InterPro"/>
</dbReference>
<evidence type="ECO:0000256" key="1">
    <source>
        <dbReference type="ARBA" id="ARBA00004370"/>
    </source>
</evidence>
<proteinExistence type="inferred from homology"/>
<dbReference type="PANTHER" id="PTHR11910">
    <property type="entry name" value="ATP SYNTHASE DELTA CHAIN"/>
    <property type="match status" value="1"/>
</dbReference>
<evidence type="ECO:0000256" key="6">
    <source>
        <dbReference type="ARBA" id="ARBA00023078"/>
    </source>
</evidence>
<dbReference type="HAMAP" id="MF_01416">
    <property type="entry name" value="ATP_synth_delta_bact"/>
    <property type="match status" value="1"/>
</dbReference>
<dbReference type="SUPFAM" id="SSF47928">
    <property type="entry name" value="N-terminal domain of the delta subunit of the F1F0-ATP synthase"/>
    <property type="match status" value="1"/>
</dbReference>
<comment type="similarity">
    <text evidence="2">Belongs to the ATPase delta chain family.</text>
</comment>
<geneLocation type="plastid" evidence="9"/>
<name>A0A3G2QZF1_9STRA</name>
<dbReference type="Pfam" id="PF00213">
    <property type="entry name" value="OSCP"/>
    <property type="match status" value="1"/>
</dbReference>
<keyword evidence="6" id="KW-0793">Thylakoid</keyword>
<evidence type="ECO:0000256" key="3">
    <source>
        <dbReference type="ARBA" id="ARBA00022448"/>
    </source>
</evidence>
<evidence type="ECO:0000313" key="9">
    <source>
        <dbReference type="EMBL" id="AYO28362.1"/>
    </source>
</evidence>
<gene>
    <name evidence="9" type="primary">atpD</name>
</gene>
<reference evidence="9" key="1">
    <citation type="submission" date="2018-08" db="EMBL/GenBank/DDBJ databases">
        <title>Comparative Plastid Genomics of Synurophyceae: Evolutionary Evidence of Lateral Gene Transfer and Inverted Repeat Dynamics.</title>
        <authorList>
            <person name="Kim J.I."/>
            <person name="Shin H."/>
            <person name="Skaloud P."/>
            <person name="Jung J."/>
            <person name="Yoon H.S."/>
            <person name="Archibald J.M."/>
            <person name="Shin W."/>
        </authorList>
    </citation>
    <scope>NUCLEOTIDE SEQUENCE</scope>
    <source>
        <strain evidence="9">FBCC200023</strain>
    </source>
</reference>
<evidence type="ECO:0000256" key="4">
    <source>
        <dbReference type="ARBA" id="ARBA00022781"/>
    </source>
</evidence>
<dbReference type="AlphaFoldDB" id="A0A3G2QZF1"/>
<dbReference type="InterPro" id="IPR026015">
    <property type="entry name" value="ATP_synth_OSCP/delta_N_sf"/>
</dbReference>
<dbReference type="PRINTS" id="PR00125">
    <property type="entry name" value="ATPASEDELTA"/>
</dbReference>
<keyword evidence="7" id="KW-0472">Membrane</keyword>
<dbReference type="GeneID" id="38571675"/>
<dbReference type="RefSeq" id="YP_009545208.1">
    <property type="nucleotide sequence ID" value="NC_040134.1"/>
</dbReference>
<accession>A0A3G2QZF1</accession>